<dbReference type="InterPro" id="IPR039421">
    <property type="entry name" value="Type_1_exporter"/>
</dbReference>
<dbReference type="AlphaFoldDB" id="A0A9W6TU35"/>
<dbReference type="GO" id="GO:0016887">
    <property type="term" value="F:ATP hydrolysis activity"/>
    <property type="evidence" value="ECO:0007669"/>
    <property type="project" value="InterPro"/>
</dbReference>
<dbReference type="PANTHER" id="PTHR24221">
    <property type="entry name" value="ATP-BINDING CASSETTE SUB-FAMILY B"/>
    <property type="match status" value="1"/>
</dbReference>
<gene>
    <name evidence="2" type="ORF">Plil01_000763800</name>
</gene>
<dbReference type="EMBL" id="BSXW01000357">
    <property type="protein sequence ID" value="GMF19868.1"/>
    <property type="molecule type" value="Genomic_DNA"/>
</dbReference>
<keyword evidence="3" id="KW-1185">Reference proteome</keyword>
<dbReference type="Proteomes" id="UP001165083">
    <property type="component" value="Unassembled WGS sequence"/>
</dbReference>
<evidence type="ECO:0000313" key="2">
    <source>
        <dbReference type="EMBL" id="GMF19868.1"/>
    </source>
</evidence>
<dbReference type="GO" id="GO:0042626">
    <property type="term" value="F:ATPase-coupled transmembrane transporter activity"/>
    <property type="evidence" value="ECO:0007669"/>
    <property type="project" value="TreeGrafter"/>
</dbReference>
<dbReference type="GO" id="GO:0005524">
    <property type="term" value="F:ATP binding"/>
    <property type="evidence" value="ECO:0007669"/>
    <property type="project" value="InterPro"/>
</dbReference>
<dbReference type="SUPFAM" id="SSF52540">
    <property type="entry name" value="P-loop containing nucleoside triphosphate hydrolases"/>
    <property type="match status" value="1"/>
</dbReference>
<dbReference type="Gene3D" id="3.40.50.300">
    <property type="entry name" value="P-loop containing nucleotide triphosphate hydrolases"/>
    <property type="match status" value="1"/>
</dbReference>
<accession>A0A9W6TU35</accession>
<proteinExistence type="predicted"/>
<dbReference type="InterPro" id="IPR003439">
    <property type="entry name" value="ABC_transporter-like_ATP-bd"/>
</dbReference>
<dbReference type="Pfam" id="PF00005">
    <property type="entry name" value="ABC_tran"/>
    <property type="match status" value="1"/>
</dbReference>
<dbReference type="InterPro" id="IPR027417">
    <property type="entry name" value="P-loop_NTPase"/>
</dbReference>
<name>A0A9W6TU35_9STRA</name>
<dbReference type="PANTHER" id="PTHR24221:SF654">
    <property type="entry name" value="ATP-BINDING CASSETTE SUB-FAMILY B MEMBER 6"/>
    <property type="match status" value="1"/>
</dbReference>
<sequence>MMSAAKMANSFKFIVEFPEGFATQVGKRGAQLSGGQKQRIAIAKAIIWNPPILILDEATSALDAEAERLIQQSLSRLMAQRKPTTILIAHNLSTVRDADRIAVHSAVLEYKHEDVIPSELGELKRKLYSKFLFCTEEWRSQRRTIYRWKANSFVRGFH</sequence>
<organism evidence="2 3">
    <name type="scientific">Phytophthora lilii</name>
    <dbReference type="NCBI Taxonomy" id="2077276"/>
    <lineage>
        <taxon>Eukaryota</taxon>
        <taxon>Sar</taxon>
        <taxon>Stramenopiles</taxon>
        <taxon>Oomycota</taxon>
        <taxon>Peronosporomycetes</taxon>
        <taxon>Peronosporales</taxon>
        <taxon>Peronosporaceae</taxon>
        <taxon>Phytophthora</taxon>
    </lineage>
</organism>
<reference evidence="2" key="1">
    <citation type="submission" date="2023-04" db="EMBL/GenBank/DDBJ databases">
        <title>Phytophthora lilii NBRC 32176.</title>
        <authorList>
            <person name="Ichikawa N."/>
            <person name="Sato H."/>
            <person name="Tonouchi N."/>
        </authorList>
    </citation>
    <scope>NUCLEOTIDE SEQUENCE</scope>
    <source>
        <strain evidence="2">NBRC 32176</strain>
    </source>
</reference>
<feature type="domain" description="ABC transporter" evidence="1">
    <location>
        <begin position="22"/>
        <end position="60"/>
    </location>
</feature>
<dbReference type="OrthoDB" id="6500128at2759"/>
<evidence type="ECO:0000313" key="3">
    <source>
        <dbReference type="Proteomes" id="UP001165083"/>
    </source>
</evidence>
<protein>
    <submittedName>
        <fullName evidence="2">Unnamed protein product</fullName>
    </submittedName>
</protein>
<comment type="caution">
    <text evidence="2">The sequence shown here is derived from an EMBL/GenBank/DDBJ whole genome shotgun (WGS) entry which is preliminary data.</text>
</comment>
<evidence type="ECO:0000259" key="1">
    <source>
        <dbReference type="Pfam" id="PF00005"/>
    </source>
</evidence>